<evidence type="ECO:0000256" key="2">
    <source>
        <dbReference type="ARBA" id="ARBA00005267"/>
    </source>
</evidence>
<keyword evidence="7" id="KW-0535">Nitrogen fixation</keyword>
<keyword evidence="3 8" id="KW-0813">Transport</keyword>
<keyword evidence="6 8" id="KW-0249">Electron transport</keyword>
<keyword evidence="4 8" id="KW-0285">Flavoprotein</keyword>
<reference evidence="10 11" key="1">
    <citation type="submission" date="2019-03" db="EMBL/GenBank/DDBJ databases">
        <title>Genomic Encyclopedia of Type Strains, Phase IV (KMG-IV): sequencing the most valuable type-strain genomes for metagenomic binning, comparative biology and taxonomic classification.</title>
        <authorList>
            <person name="Goeker M."/>
        </authorList>
    </citation>
    <scope>NUCLEOTIDE SEQUENCE [LARGE SCALE GENOMIC DNA]</scope>
    <source>
        <strain evidence="10 11">DSM 24179</strain>
    </source>
</reference>
<sequence length="168" mass="18286">MDKIAIFYGSSTGNTKTAANAIAKQLNGYDVYIGDIANAEPSHVSGFNLLIFGVSTWGYGDIQDDWEIFLPNLEKMDLTGKTIALFGLGDAEAYPDTFVDAMGDLYETVVKNGARVVGQVPVDGYNFSESRAVIDGRFAGLPLDEDNESDMSSTRIENWVSDLKSCFN</sequence>
<dbReference type="NCBIfam" id="NF006738">
    <property type="entry name" value="PRK09267.1-4"/>
    <property type="match status" value="1"/>
</dbReference>
<dbReference type="SUPFAM" id="SSF52218">
    <property type="entry name" value="Flavoproteins"/>
    <property type="match status" value="1"/>
</dbReference>
<dbReference type="PANTHER" id="PTHR42809:SF1">
    <property type="entry name" value="FLAVODOXIN 1"/>
    <property type="match status" value="1"/>
</dbReference>
<dbReference type="EMBL" id="SLWK01000014">
    <property type="protein sequence ID" value="TCO06054.1"/>
    <property type="molecule type" value="Genomic_DNA"/>
</dbReference>
<dbReference type="Gene3D" id="3.40.50.360">
    <property type="match status" value="1"/>
</dbReference>
<keyword evidence="11" id="KW-1185">Reference proteome</keyword>
<dbReference type="Proteomes" id="UP000295221">
    <property type="component" value="Unassembled WGS sequence"/>
</dbReference>
<dbReference type="GO" id="GO:0010181">
    <property type="term" value="F:FMN binding"/>
    <property type="evidence" value="ECO:0007669"/>
    <property type="project" value="UniProtKB-UniRule"/>
</dbReference>
<feature type="domain" description="Flavodoxin-like" evidence="9">
    <location>
        <begin position="4"/>
        <end position="164"/>
    </location>
</feature>
<evidence type="ECO:0000256" key="4">
    <source>
        <dbReference type="ARBA" id="ARBA00022630"/>
    </source>
</evidence>
<evidence type="ECO:0000313" key="11">
    <source>
        <dbReference type="Proteomes" id="UP000295221"/>
    </source>
</evidence>
<evidence type="ECO:0000256" key="8">
    <source>
        <dbReference type="PIRNR" id="PIRNR038996"/>
    </source>
</evidence>
<dbReference type="AlphaFoldDB" id="A0A4V2RVX7"/>
<keyword evidence="5 8" id="KW-0288">FMN</keyword>
<name>A0A4V2RVX7_9BACT</name>
<evidence type="ECO:0000256" key="3">
    <source>
        <dbReference type="ARBA" id="ARBA00022448"/>
    </source>
</evidence>
<dbReference type="InterPro" id="IPR029039">
    <property type="entry name" value="Flavoprotein-like_sf"/>
</dbReference>
<proteinExistence type="inferred from homology"/>
<dbReference type="RefSeq" id="WP_132434833.1">
    <property type="nucleotide sequence ID" value="NZ_SLWK01000014.1"/>
</dbReference>
<evidence type="ECO:0000313" key="10">
    <source>
        <dbReference type="EMBL" id="TCO06054.1"/>
    </source>
</evidence>
<dbReference type="InterPro" id="IPR001226">
    <property type="entry name" value="Flavodoxin_CS"/>
</dbReference>
<accession>A0A4V2RVX7</accession>
<protein>
    <recommendedName>
        <fullName evidence="8">Flavodoxin</fullName>
    </recommendedName>
</protein>
<evidence type="ECO:0000256" key="1">
    <source>
        <dbReference type="ARBA" id="ARBA00001917"/>
    </source>
</evidence>
<dbReference type="PANTHER" id="PTHR42809">
    <property type="entry name" value="FLAVODOXIN 2"/>
    <property type="match status" value="1"/>
</dbReference>
<evidence type="ECO:0000256" key="7">
    <source>
        <dbReference type="ARBA" id="ARBA00023231"/>
    </source>
</evidence>
<evidence type="ECO:0000259" key="9">
    <source>
        <dbReference type="PROSITE" id="PS50902"/>
    </source>
</evidence>
<comment type="similarity">
    <text evidence="2 8">Belongs to the flavodoxin family.</text>
</comment>
<evidence type="ECO:0000256" key="6">
    <source>
        <dbReference type="ARBA" id="ARBA00022982"/>
    </source>
</evidence>
<dbReference type="InterPro" id="IPR008254">
    <property type="entry name" value="Flavodoxin/NO_synth"/>
</dbReference>
<dbReference type="InterPro" id="IPR050619">
    <property type="entry name" value="Flavodoxin"/>
</dbReference>
<dbReference type="NCBIfam" id="TIGR01752">
    <property type="entry name" value="flav_long"/>
    <property type="match status" value="1"/>
</dbReference>
<evidence type="ECO:0000256" key="5">
    <source>
        <dbReference type="ARBA" id="ARBA00022643"/>
    </source>
</evidence>
<dbReference type="OrthoDB" id="9790745at2"/>
<dbReference type="PROSITE" id="PS50902">
    <property type="entry name" value="FLAVODOXIN_LIKE"/>
    <property type="match status" value="1"/>
</dbReference>
<organism evidence="10 11">
    <name type="scientific">Natronoflexus pectinivorans</name>
    <dbReference type="NCBI Taxonomy" id="682526"/>
    <lineage>
        <taxon>Bacteria</taxon>
        <taxon>Pseudomonadati</taxon>
        <taxon>Bacteroidota</taxon>
        <taxon>Bacteroidia</taxon>
        <taxon>Marinilabiliales</taxon>
        <taxon>Marinilabiliaceae</taxon>
        <taxon>Natronoflexus</taxon>
    </lineage>
</organism>
<dbReference type="GO" id="GO:0009055">
    <property type="term" value="F:electron transfer activity"/>
    <property type="evidence" value="ECO:0007669"/>
    <property type="project" value="UniProtKB-UniRule"/>
</dbReference>
<comment type="cofactor">
    <cofactor evidence="1 8">
        <name>FMN</name>
        <dbReference type="ChEBI" id="CHEBI:58210"/>
    </cofactor>
</comment>
<dbReference type="Pfam" id="PF00258">
    <property type="entry name" value="Flavodoxin_1"/>
    <property type="match status" value="1"/>
</dbReference>
<dbReference type="PRINTS" id="PR00369">
    <property type="entry name" value="FLAVODOXIN"/>
</dbReference>
<dbReference type="PIRSF" id="PIRSF038996">
    <property type="entry name" value="FldA"/>
    <property type="match status" value="1"/>
</dbReference>
<dbReference type="NCBIfam" id="NF006739">
    <property type="entry name" value="PRK09267.1-5"/>
    <property type="match status" value="1"/>
</dbReference>
<dbReference type="PROSITE" id="PS00201">
    <property type="entry name" value="FLAVODOXIN"/>
    <property type="match status" value="1"/>
</dbReference>
<comment type="caution">
    <text evidence="10">The sequence shown here is derived from an EMBL/GenBank/DDBJ whole genome shotgun (WGS) entry which is preliminary data.</text>
</comment>
<comment type="function">
    <text evidence="8">Low-potential electron donor to a number of redox enzymes.</text>
</comment>
<dbReference type="InterPro" id="IPR010086">
    <property type="entry name" value="Flavodoxin_lc"/>
</dbReference>
<gene>
    <name evidence="10" type="ORF">EV194_11436</name>
</gene>
<dbReference type="InterPro" id="IPR001094">
    <property type="entry name" value="Flavdoxin-like"/>
</dbReference>